<dbReference type="AlphaFoldDB" id="A0A2U1PHK8"/>
<comment type="caution">
    <text evidence="2">The sequence shown here is derived from an EMBL/GenBank/DDBJ whole genome shotgun (WGS) entry which is preliminary data.</text>
</comment>
<evidence type="ECO:0000313" key="2">
    <source>
        <dbReference type="EMBL" id="PWA85229.1"/>
    </source>
</evidence>
<reference evidence="2 3" key="1">
    <citation type="journal article" date="2018" name="Mol. Plant">
        <title>The genome of Artemisia annua provides insight into the evolution of Asteraceae family and artemisinin biosynthesis.</title>
        <authorList>
            <person name="Shen Q."/>
            <person name="Zhang L."/>
            <person name="Liao Z."/>
            <person name="Wang S."/>
            <person name="Yan T."/>
            <person name="Shi P."/>
            <person name="Liu M."/>
            <person name="Fu X."/>
            <person name="Pan Q."/>
            <person name="Wang Y."/>
            <person name="Lv Z."/>
            <person name="Lu X."/>
            <person name="Zhang F."/>
            <person name="Jiang W."/>
            <person name="Ma Y."/>
            <person name="Chen M."/>
            <person name="Hao X."/>
            <person name="Li L."/>
            <person name="Tang Y."/>
            <person name="Lv G."/>
            <person name="Zhou Y."/>
            <person name="Sun X."/>
            <person name="Brodelius P.E."/>
            <person name="Rose J.K.C."/>
            <person name="Tang K."/>
        </authorList>
    </citation>
    <scope>NUCLEOTIDE SEQUENCE [LARGE SCALE GENOMIC DNA]</scope>
    <source>
        <strain evidence="3">cv. Huhao1</strain>
        <tissue evidence="2">Leaf</tissue>
    </source>
</reference>
<dbReference type="PANTHER" id="PTHR36608:SF1">
    <property type="entry name" value="POLYPHENOL OXIDASE C, CHLOROPLASTIC-LIKE"/>
    <property type="match status" value="1"/>
</dbReference>
<evidence type="ECO:0000313" key="3">
    <source>
        <dbReference type="Proteomes" id="UP000245207"/>
    </source>
</evidence>
<organism evidence="2 3">
    <name type="scientific">Artemisia annua</name>
    <name type="common">Sweet wormwood</name>
    <dbReference type="NCBI Taxonomy" id="35608"/>
    <lineage>
        <taxon>Eukaryota</taxon>
        <taxon>Viridiplantae</taxon>
        <taxon>Streptophyta</taxon>
        <taxon>Embryophyta</taxon>
        <taxon>Tracheophyta</taxon>
        <taxon>Spermatophyta</taxon>
        <taxon>Magnoliopsida</taxon>
        <taxon>eudicotyledons</taxon>
        <taxon>Gunneridae</taxon>
        <taxon>Pentapetalae</taxon>
        <taxon>asterids</taxon>
        <taxon>campanulids</taxon>
        <taxon>Asterales</taxon>
        <taxon>Asteraceae</taxon>
        <taxon>Asteroideae</taxon>
        <taxon>Anthemideae</taxon>
        <taxon>Artemisiinae</taxon>
        <taxon>Artemisia</taxon>
    </lineage>
</organism>
<dbReference type="OrthoDB" id="1915073at2759"/>
<dbReference type="EMBL" id="PKPP01001143">
    <property type="protein sequence ID" value="PWA85229.1"/>
    <property type="molecule type" value="Genomic_DNA"/>
</dbReference>
<feature type="domain" description="Polyphenol oxidase C-terminal" evidence="1">
    <location>
        <begin position="11"/>
        <end position="145"/>
    </location>
</feature>
<evidence type="ECO:0000259" key="1">
    <source>
        <dbReference type="Pfam" id="PF12143"/>
    </source>
</evidence>
<dbReference type="Proteomes" id="UP000245207">
    <property type="component" value="Unassembled WGS sequence"/>
</dbReference>
<keyword evidence="3" id="KW-1185">Reference proteome</keyword>
<dbReference type="GO" id="GO:0004097">
    <property type="term" value="F:catechol oxidase activity"/>
    <property type="evidence" value="ECO:0007669"/>
    <property type="project" value="InterPro"/>
</dbReference>
<dbReference type="PANTHER" id="PTHR36608">
    <property type="entry name" value="POLYPHENOL OXIDASE C, CHLOROPLASTIC-LIKE"/>
    <property type="match status" value="1"/>
</dbReference>
<accession>A0A2U1PHK8</accession>
<dbReference type="InterPro" id="IPR022740">
    <property type="entry name" value="Polyphenol_oxidase_C"/>
</dbReference>
<name>A0A2U1PHK8_ARTAN</name>
<proteinExistence type="predicted"/>
<sequence length="147" mass="16232">MAGSSTIPVNFPITLDKPTTVVVVRPPRNEREEEEQEEVLVIEGIEVKNDEFVKFDVFINDEDYVIGTGSGAEKTEFAGSFVKVPHKQRQDAGDCGEKLITTKLRLGISELLEGLGVEADDENILVKLVPKCENVHIVIGGIRIEIE</sequence>
<dbReference type="STRING" id="35608.A0A2U1PHK8"/>
<gene>
    <name evidence="2" type="ORF">CTI12_AA150670</name>
</gene>
<protein>
    <submittedName>
        <fullName evidence="2">Polyphenol oxidase, C-terminal</fullName>
    </submittedName>
</protein>
<dbReference type="Pfam" id="PF12143">
    <property type="entry name" value="PPO1_KFDV"/>
    <property type="match status" value="1"/>
</dbReference>